<protein>
    <submittedName>
        <fullName evidence="1">Uncharacterized protein</fullName>
    </submittedName>
</protein>
<proteinExistence type="predicted"/>
<dbReference type="Proteomes" id="UP000278036">
    <property type="component" value="Unassembled WGS sequence"/>
</dbReference>
<feature type="non-terminal residue" evidence="1">
    <location>
        <position position="176"/>
    </location>
</feature>
<dbReference type="InParanoid" id="A0A3A9J290"/>
<comment type="caution">
    <text evidence="1">The sequence shown here is derived from an EMBL/GenBank/DDBJ whole genome shotgun (WGS) entry which is preliminary data.</text>
</comment>
<sequence>MTDRMRMGLALGGLASVAAVAGGLWWQERRAVQPAAPPAAQLQPALAVLPPPIVPEAPGATEAGPRFDVARIGAKGAAVVAGRAAPGAEVVLHDREQELGRARADSRGEFVILPSEPLAPGAHELSLRSRDAQGRERIGEESVVVMVPEAAATAAPVAVLLPQTAAPRLLQGGTPA</sequence>
<gene>
    <name evidence="1" type="ORF">D6Z83_25625</name>
</gene>
<dbReference type="EMBL" id="RAQU01000296">
    <property type="protein sequence ID" value="RKK01307.1"/>
    <property type="molecule type" value="Genomic_DNA"/>
</dbReference>
<accession>A0A3A9J290</accession>
<organism evidence="1 2">
    <name type="scientific">Teichococcus wenyumeiae</name>
    <dbReference type="NCBI Taxonomy" id="2478470"/>
    <lineage>
        <taxon>Bacteria</taxon>
        <taxon>Pseudomonadati</taxon>
        <taxon>Pseudomonadota</taxon>
        <taxon>Alphaproteobacteria</taxon>
        <taxon>Acetobacterales</taxon>
        <taxon>Roseomonadaceae</taxon>
        <taxon>Roseomonas</taxon>
    </lineage>
</organism>
<reference evidence="1 2" key="1">
    <citation type="submission" date="2018-09" db="EMBL/GenBank/DDBJ databases">
        <title>Roseomonas sp. nov., isolated from feces of Tibetan antelopes in the Qinghai-Tibet plateau, China.</title>
        <authorList>
            <person name="Tian Z."/>
        </authorList>
    </citation>
    <scope>NUCLEOTIDE SEQUENCE [LARGE SCALE GENOMIC DNA]</scope>
    <source>
        <strain evidence="1 2">Z24</strain>
    </source>
</reference>
<name>A0A3A9J290_9PROT</name>
<dbReference type="AlphaFoldDB" id="A0A3A9J290"/>
<evidence type="ECO:0000313" key="2">
    <source>
        <dbReference type="Proteomes" id="UP000278036"/>
    </source>
</evidence>
<evidence type="ECO:0000313" key="1">
    <source>
        <dbReference type="EMBL" id="RKK01307.1"/>
    </source>
</evidence>
<dbReference type="Gene3D" id="3.30.420.430">
    <property type="match status" value="1"/>
</dbReference>